<protein>
    <submittedName>
        <fullName evidence="1">Uncharacterized protein</fullName>
    </submittedName>
</protein>
<organism evidence="1 2">
    <name type="scientific">Psychracetigena formicireducens</name>
    <dbReference type="NCBI Taxonomy" id="2986056"/>
    <lineage>
        <taxon>Bacteria</taxon>
        <taxon>Bacillati</taxon>
        <taxon>Candidatus Lithacetigenota</taxon>
        <taxon>Candidatus Psychracetigena</taxon>
    </lineage>
</organism>
<evidence type="ECO:0000313" key="2">
    <source>
        <dbReference type="Proteomes" id="UP000811545"/>
    </source>
</evidence>
<comment type="caution">
    <text evidence="1">The sequence shown here is derived from an EMBL/GenBank/DDBJ whole genome shotgun (WGS) entry which is preliminary data.</text>
</comment>
<dbReference type="Proteomes" id="UP000811545">
    <property type="component" value="Unassembled WGS sequence"/>
</dbReference>
<reference evidence="1 2" key="1">
    <citation type="journal article" date="2021" name="bioRxiv">
        <title>Unique metabolic strategies in Hadean analogues reveal hints for primordial physiology.</title>
        <authorList>
            <person name="Nobu M.K."/>
            <person name="Nakai R."/>
            <person name="Tamazawa S."/>
            <person name="Mori H."/>
            <person name="Toyoda A."/>
            <person name="Ijiri A."/>
            <person name="Suzuki S."/>
            <person name="Kurokawa K."/>
            <person name="Kamagata Y."/>
            <person name="Tamaki H."/>
        </authorList>
    </citation>
    <scope>NUCLEOTIDE SEQUENCE [LARGE SCALE GENOMIC DNA]</scope>
    <source>
        <strain evidence="1">BS525</strain>
    </source>
</reference>
<sequence length="53" mass="6062">MRYNQNSPVCKVFLKDLKKSIIPVSVAYHKMKNIQTGEILELKITDDIVKSAI</sequence>
<dbReference type="EMBL" id="QLTW01000030">
    <property type="protein sequence ID" value="MBT9144905.1"/>
    <property type="molecule type" value="Genomic_DNA"/>
</dbReference>
<proteinExistence type="predicted"/>
<gene>
    <name evidence="1" type="ORF">DDT42_00761</name>
</gene>
<name>A0A9E2BFZ8_PSYF1</name>
<accession>A0A9E2BFZ8</accession>
<evidence type="ECO:0000313" key="1">
    <source>
        <dbReference type="EMBL" id="MBT9144905.1"/>
    </source>
</evidence>
<dbReference type="AlphaFoldDB" id="A0A9E2BFZ8"/>